<organism evidence="1">
    <name type="scientific">Rhizophagus irregularis (strain DAOM 181602 / DAOM 197198 / MUCL 43194)</name>
    <name type="common">Arbuscular mycorrhizal fungus</name>
    <name type="synonym">Glomus intraradices</name>
    <dbReference type="NCBI Taxonomy" id="747089"/>
    <lineage>
        <taxon>Eukaryota</taxon>
        <taxon>Fungi</taxon>
        <taxon>Fungi incertae sedis</taxon>
        <taxon>Mucoromycota</taxon>
        <taxon>Glomeromycotina</taxon>
        <taxon>Glomeromycetes</taxon>
        <taxon>Glomerales</taxon>
        <taxon>Glomeraceae</taxon>
        <taxon>Rhizophagus</taxon>
    </lineage>
</organism>
<reference evidence="1" key="1">
    <citation type="submission" date="2013-07" db="EMBL/GenBank/DDBJ databases">
        <title>The genome of an arbuscular mycorrhizal fungus provides insights into the evolution of the oldest plant symbiosis.</title>
        <authorList>
            <consortium name="DOE Joint Genome Institute"/>
            <person name="Tisserant E."/>
            <person name="Malbreil M."/>
            <person name="Kuo A."/>
            <person name="Kohler A."/>
            <person name="Symeonidi A."/>
            <person name="Balestrini R."/>
            <person name="Charron P."/>
            <person name="Duensing N."/>
            <person name="Frei-dit-Frey N."/>
            <person name="Gianinazzi-Pearson V."/>
            <person name="Gilbert B."/>
            <person name="Handa Y."/>
            <person name="Hijri M."/>
            <person name="Kaul R."/>
            <person name="Kawaguchi M."/>
            <person name="Krajinski F."/>
            <person name="Lammers P."/>
            <person name="Lapierre D."/>
            <person name="Masclaux F.G."/>
            <person name="Murat C."/>
            <person name="Morin E."/>
            <person name="Ndikumana S."/>
            <person name="Pagni M."/>
            <person name="Petitpierre D."/>
            <person name="Requena N."/>
            <person name="Rosikiewicz P."/>
            <person name="Riley R."/>
            <person name="Saito K."/>
            <person name="San Clemente H."/>
            <person name="Shapiro H."/>
            <person name="van Tuinen D."/>
            <person name="Becard G."/>
            <person name="Bonfante P."/>
            <person name="Paszkowski U."/>
            <person name="Shachar-Hill Y."/>
            <person name="Young J.P."/>
            <person name="Sanders I.R."/>
            <person name="Henrissat B."/>
            <person name="Rensing S.A."/>
            <person name="Grigoriev I.V."/>
            <person name="Corradi N."/>
            <person name="Roux C."/>
            <person name="Martin F."/>
        </authorList>
    </citation>
    <scope>NUCLEOTIDE SEQUENCE</scope>
    <source>
        <strain evidence="1">DAOM 197198</strain>
    </source>
</reference>
<proteinExistence type="predicted"/>
<dbReference type="EMBL" id="KI294857">
    <property type="protein sequence ID" value="ESA03718.1"/>
    <property type="molecule type" value="Genomic_DNA"/>
</dbReference>
<name>U9TBM3_RHIID</name>
<evidence type="ECO:0000313" key="1">
    <source>
        <dbReference type="EMBL" id="ESA03718.1"/>
    </source>
</evidence>
<evidence type="ECO:0008006" key="2">
    <source>
        <dbReference type="Google" id="ProtNLM"/>
    </source>
</evidence>
<dbReference type="AlphaFoldDB" id="U9TBM3"/>
<gene>
    <name evidence="1" type="ORF">GLOINDRAFT_5304</name>
</gene>
<dbReference type="HOGENOM" id="CLU_000288_7_33_1"/>
<accession>U9TBM3</accession>
<sequence length="100" mass="11372">MKKCWDEDPLKRPSSKEVLNIIGKWIILPYGKKINDINEELKSNIMEFINAPIGHNNLATKSHPQANHASCIHNFTSENSDVIVDVTEAVRSEDLSIFRI</sequence>
<protein>
    <recommendedName>
        <fullName evidence="2">Serine-threonine/tyrosine-protein kinase catalytic domain-containing protein</fullName>
    </recommendedName>
</protein>